<feature type="compositionally biased region" description="Acidic residues" evidence="1">
    <location>
        <begin position="20"/>
        <end position="31"/>
    </location>
</feature>
<name>A0AAV7XU86_9NEOP</name>
<proteinExistence type="predicted"/>
<comment type="caution">
    <text evidence="3">The sequence shown here is derived from an EMBL/GenBank/DDBJ whole genome shotgun (WGS) entry which is preliminary data.</text>
</comment>
<evidence type="ECO:0000256" key="1">
    <source>
        <dbReference type="SAM" id="MobiDB-lite"/>
    </source>
</evidence>
<evidence type="ECO:0000313" key="4">
    <source>
        <dbReference type="Proteomes" id="UP001075354"/>
    </source>
</evidence>
<dbReference type="AlphaFoldDB" id="A0AAV7XU86"/>
<gene>
    <name evidence="3" type="ORF">ONE63_005085</name>
</gene>
<dbReference type="Proteomes" id="UP001075354">
    <property type="component" value="Chromosome 2"/>
</dbReference>
<sequence length="486" mass="53613">MQYDGKGWKKLPKLHRYDTDSDSDSDGDSDDQPSNRRGADGAGSSRDPDPVGPPSLEGQLPDAIALQVADRIPENFMDTSHIKILRDACALLSPPAHEPPAKKKKGVPARALQSLAVKRYLERNEGEWPFGDILDLDTRRLSMLTFLACLVAKNRSNMRDLKNELGHLTSASGLVLPDLYKEMFPNIEQFLDNCGLSEAGDGNDQLFFQAAAGPVPVQPAVNLFEGKTDAEGVLKLCKVLQTGKDANNVRDAKHALLAHAICTNFREGPAHMVYINCFRGQCWTCLNIVKGVKVSSGLPSVDPPCHPMTSAKDRERSALGKAITRGVIAFSVPLLAALLHHMANSEKTAVQELMAEADIVLVQDKGTTRQYKGHQKIRCALCEITDIKQLAETGGRRGYSERDWRNLALKRTRKVCPSCREAISPSDGVIKHLTRHSLQELACFLQSNPRIIDQHRFREPSLALRIFLNLAGFVALNDDLDEVILF</sequence>
<accession>A0AAV7XU86</accession>
<feature type="domain" description="C2H2-type" evidence="2">
    <location>
        <begin position="416"/>
        <end position="436"/>
    </location>
</feature>
<dbReference type="InterPro" id="IPR013087">
    <property type="entry name" value="Znf_C2H2_type"/>
</dbReference>
<dbReference type="EMBL" id="JAPTSV010000002">
    <property type="protein sequence ID" value="KAJ1530154.1"/>
    <property type="molecule type" value="Genomic_DNA"/>
</dbReference>
<evidence type="ECO:0000259" key="2">
    <source>
        <dbReference type="PROSITE" id="PS00028"/>
    </source>
</evidence>
<protein>
    <recommendedName>
        <fullName evidence="2">C2H2-type domain-containing protein</fullName>
    </recommendedName>
</protein>
<evidence type="ECO:0000313" key="3">
    <source>
        <dbReference type="EMBL" id="KAJ1530154.1"/>
    </source>
</evidence>
<organism evidence="3 4">
    <name type="scientific">Megalurothrips usitatus</name>
    <name type="common">bean blossom thrips</name>
    <dbReference type="NCBI Taxonomy" id="439358"/>
    <lineage>
        <taxon>Eukaryota</taxon>
        <taxon>Metazoa</taxon>
        <taxon>Ecdysozoa</taxon>
        <taxon>Arthropoda</taxon>
        <taxon>Hexapoda</taxon>
        <taxon>Insecta</taxon>
        <taxon>Pterygota</taxon>
        <taxon>Neoptera</taxon>
        <taxon>Paraneoptera</taxon>
        <taxon>Thysanoptera</taxon>
        <taxon>Terebrantia</taxon>
        <taxon>Thripoidea</taxon>
        <taxon>Thripidae</taxon>
        <taxon>Megalurothrips</taxon>
    </lineage>
</organism>
<reference evidence="3" key="1">
    <citation type="submission" date="2022-12" db="EMBL/GenBank/DDBJ databases">
        <title>Chromosome-level genome assembly of the bean flower thrips Megalurothrips usitatus.</title>
        <authorList>
            <person name="Ma L."/>
            <person name="Liu Q."/>
            <person name="Li H."/>
            <person name="Cai W."/>
        </authorList>
    </citation>
    <scope>NUCLEOTIDE SEQUENCE</scope>
    <source>
        <strain evidence="3">Cailab_2022a</strain>
    </source>
</reference>
<dbReference type="PROSITE" id="PS00028">
    <property type="entry name" value="ZINC_FINGER_C2H2_1"/>
    <property type="match status" value="1"/>
</dbReference>
<feature type="region of interest" description="Disordered" evidence="1">
    <location>
        <begin position="1"/>
        <end position="58"/>
    </location>
</feature>
<keyword evidence="4" id="KW-1185">Reference proteome</keyword>